<name>A0A2W1JBA8_9CYAN</name>
<dbReference type="EMBL" id="PQWO01000018">
    <property type="protein sequence ID" value="PZD71380.1"/>
    <property type="molecule type" value="Genomic_DNA"/>
</dbReference>
<reference evidence="4 5" key="1">
    <citation type="journal article" date="2018" name="Sci. Rep.">
        <title>A novel species of the marine cyanobacterium Acaryochloris with a unique pigment content and lifestyle.</title>
        <authorList>
            <person name="Partensky F."/>
            <person name="Six C."/>
            <person name="Ratin M."/>
            <person name="Garczarek L."/>
            <person name="Vaulot D."/>
            <person name="Probert I."/>
            <person name="Calteau A."/>
            <person name="Gourvil P."/>
            <person name="Marie D."/>
            <person name="Grebert T."/>
            <person name="Bouchier C."/>
            <person name="Le Panse S."/>
            <person name="Gachenot M."/>
            <person name="Rodriguez F."/>
            <person name="Garrido J.L."/>
        </authorList>
    </citation>
    <scope>NUCLEOTIDE SEQUENCE [LARGE SCALE GENOMIC DNA]</scope>
    <source>
        <strain evidence="4 5">RCC1774</strain>
    </source>
</reference>
<feature type="transmembrane region" description="Helical" evidence="2">
    <location>
        <begin position="110"/>
        <end position="131"/>
    </location>
</feature>
<dbReference type="AlphaFoldDB" id="A0A2W1JBA8"/>
<accession>A0A2W1JBA8</accession>
<dbReference type="RefSeq" id="WP_110988159.1">
    <property type="nucleotide sequence ID" value="NZ_CAWNWM010000018.1"/>
</dbReference>
<keyword evidence="2" id="KW-0812">Transmembrane</keyword>
<dbReference type="InterPro" id="IPR025194">
    <property type="entry name" value="RodZ-like_C"/>
</dbReference>
<feature type="domain" description="Cytoskeleton protein RodZ-like C-terminal" evidence="3">
    <location>
        <begin position="184"/>
        <end position="251"/>
    </location>
</feature>
<dbReference type="Pfam" id="PF13413">
    <property type="entry name" value="HTH_25"/>
    <property type="match status" value="1"/>
</dbReference>
<dbReference type="Proteomes" id="UP000248857">
    <property type="component" value="Unassembled WGS sequence"/>
</dbReference>
<evidence type="ECO:0000259" key="3">
    <source>
        <dbReference type="Pfam" id="PF13464"/>
    </source>
</evidence>
<evidence type="ECO:0000256" key="1">
    <source>
        <dbReference type="SAM" id="MobiDB-lite"/>
    </source>
</evidence>
<evidence type="ECO:0000313" key="5">
    <source>
        <dbReference type="Proteomes" id="UP000248857"/>
    </source>
</evidence>
<evidence type="ECO:0000256" key="2">
    <source>
        <dbReference type="SAM" id="Phobius"/>
    </source>
</evidence>
<evidence type="ECO:0000313" key="4">
    <source>
        <dbReference type="EMBL" id="PZD71380.1"/>
    </source>
</evidence>
<proteinExistence type="predicted"/>
<gene>
    <name evidence="4" type="ORF">C1752_06659</name>
</gene>
<feature type="compositionally biased region" description="Low complexity" evidence="1">
    <location>
        <begin position="145"/>
        <end position="175"/>
    </location>
</feature>
<dbReference type="Gene3D" id="1.10.260.40">
    <property type="entry name" value="lambda repressor-like DNA-binding domains"/>
    <property type="match status" value="1"/>
</dbReference>
<feature type="region of interest" description="Disordered" evidence="1">
    <location>
        <begin position="143"/>
        <end position="175"/>
    </location>
</feature>
<dbReference type="Pfam" id="PF13464">
    <property type="entry name" value="RodZ_C"/>
    <property type="match status" value="1"/>
</dbReference>
<keyword evidence="2" id="KW-0472">Membrane</keyword>
<keyword evidence="2" id="KW-1133">Transmembrane helix</keyword>
<organism evidence="4 5">
    <name type="scientific">Acaryochloris thomasi RCC1774</name>
    <dbReference type="NCBI Taxonomy" id="1764569"/>
    <lineage>
        <taxon>Bacteria</taxon>
        <taxon>Bacillati</taxon>
        <taxon>Cyanobacteriota</taxon>
        <taxon>Cyanophyceae</taxon>
        <taxon>Acaryochloridales</taxon>
        <taxon>Acaryochloridaceae</taxon>
        <taxon>Acaryochloris</taxon>
        <taxon>Acaryochloris thomasi</taxon>
    </lineage>
</organism>
<dbReference type="GO" id="GO:0003677">
    <property type="term" value="F:DNA binding"/>
    <property type="evidence" value="ECO:0007669"/>
    <property type="project" value="InterPro"/>
</dbReference>
<dbReference type="OrthoDB" id="422634at2"/>
<comment type="caution">
    <text evidence="4">The sequence shown here is derived from an EMBL/GenBank/DDBJ whole genome shotgun (WGS) entry which is preliminary data.</text>
</comment>
<protein>
    <recommendedName>
        <fullName evidence="3">Cytoskeleton protein RodZ-like C-terminal domain-containing protein</fullName>
    </recommendedName>
</protein>
<dbReference type="PANTHER" id="PTHR34475:SF1">
    <property type="entry name" value="CYTOSKELETON PROTEIN RODZ"/>
    <property type="match status" value="1"/>
</dbReference>
<dbReference type="InterPro" id="IPR010982">
    <property type="entry name" value="Lambda_DNA-bd_dom_sf"/>
</dbReference>
<dbReference type="InterPro" id="IPR050400">
    <property type="entry name" value="Bact_Cytoskel_RodZ"/>
</dbReference>
<dbReference type="PANTHER" id="PTHR34475">
    <property type="match status" value="1"/>
</dbReference>
<keyword evidence="5" id="KW-1185">Reference proteome</keyword>
<sequence length="273" mass="28478">MSSPEFEEKSAMTLGEVGAHLREVRQQQSMDLDEISAQTLIPTRLLTAIEEGRVQDLPELIYTRGMIRRFANTLGLDGAELVASLGGGQAPQKNLVKSKKGASGASLKPIHLYLLYIVVIVAAGSGLSYMINQSALTLGGDSVNAPSSGPSGGEEPAPEAVASPSPKANAPAPKVSSAPLRIDLSVKQDAWIEIFVDGQKSYAGTLTAGTNRTITGQKKLVVRSGNAGGVLLAVNKKPAQLMGKLGAVKEVVIEPENTNQSNQAINPSITAEG</sequence>